<evidence type="ECO:0000313" key="1">
    <source>
        <dbReference type="EMBL" id="MCT7359940.1"/>
    </source>
</evidence>
<evidence type="ECO:0000313" key="2">
    <source>
        <dbReference type="Proteomes" id="UP001147830"/>
    </source>
</evidence>
<organism evidence="1 2">
    <name type="scientific">Thalassolituus pacificus</name>
    <dbReference type="NCBI Taxonomy" id="2975440"/>
    <lineage>
        <taxon>Bacteria</taxon>
        <taxon>Pseudomonadati</taxon>
        <taxon>Pseudomonadota</taxon>
        <taxon>Gammaproteobacteria</taxon>
        <taxon>Oceanospirillales</taxon>
        <taxon>Oceanospirillaceae</taxon>
        <taxon>Thalassolituus</taxon>
    </lineage>
</organism>
<dbReference type="RefSeq" id="WP_260976803.1">
    <property type="nucleotide sequence ID" value="NZ_JAOANI010000020.1"/>
</dbReference>
<name>A0A9X2WGJ2_9GAMM</name>
<keyword evidence="2" id="KW-1185">Reference proteome</keyword>
<dbReference type="Proteomes" id="UP001147830">
    <property type="component" value="Unassembled WGS sequence"/>
</dbReference>
<dbReference type="EMBL" id="JAOANI010000020">
    <property type="protein sequence ID" value="MCT7359940.1"/>
    <property type="molecule type" value="Genomic_DNA"/>
</dbReference>
<accession>A0A9X2WGJ2</accession>
<comment type="caution">
    <text evidence="1">The sequence shown here is derived from an EMBL/GenBank/DDBJ whole genome shotgun (WGS) entry which is preliminary data.</text>
</comment>
<proteinExistence type="predicted"/>
<reference evidence="1" key="2">
    <citation type="submission" date="2022-08" db="EMBL/GenBank/DDBJ databases">
        <authorList>
            <person name="Dong C."/>
        </authorList>
    </citation>
    <scope>NUCLEOTIDE SEQUENCE</scope>
    <source>
        <strain evidence="1">59MF3M-4</strain>
    </source>
</reference>
<dbReference type="AlphaFoldDB" id="A0A9X2WGJ2"/>
<reference evidence="1" key="1">
    <citation type="journal article" date="2022" name="Front. Microbiol.">
        <title>Genome-based taxonomic rearrangement of Oceanobacter-related bacteria including the description of Thalassolituus hydrocarbonoclasticus sp. nov. and Thalassolituus pacificus sp. nov. and emended description of the genus Thalassolituus.</title>
        <authorList>
            <person name="Dong C."/>
            <person name="Wei L."/>
            <person name="Wang J."/>
            <person name="Lai Q."/>
            <person name="Huang Z."/>
            <person name="Shao Z."/>
        </authorList>
    </citation>
    <scope>NUCLEOTIDE SEQUENCE</scope>
    <source>
        <strain evidence="1">59MF3M-4</strain>
    </source>
</reference>
<gene>
    <name evidence="1" type="ORF">NYR02_13050</name>
</gene>
<sequence length="150" mass="17837">MYPDDFFESIGIKLPQKPWSIHMQWSTTQPMNWVIERNSLRPEDLLLTLSINDRHWQVSLERRDEVFYAQWGTYGFRVDSQQLKYRRFIKWPAIESPENIIAFITELESLLSVRFVKHINLQGTLSDSIEKPQLLADFLKVRTDDFGVFS</sequence>
<protein>
    <submittedName>
        <fullName evidence="1">Uncharacterized protein</fullName>
    </submittedName>
</protein>